<organism evidence="1 2">
    <name type="scientific">Pseudoalteromonas tunicata D2</name>
    <dbReference type="NCBI Taxonomy" id="87626"/>
    <lineage>
        <taxon>Bacteria</taxon>
        <taxon>Pseudomonadati</taxon>
        <taxon>Pseudomonadota</taxon>
        <taxon>Gammaproteobacteria</taxon>
        <taxon>Alteromonadales</taxon>
        <taxon>Pseudoalteromonadaceae</taxon>
        <taxon>Pseudoalteromonas</taxon>
    </lineage>
</organism>
<evidence type="ECO:0000313" key="2">
    <source>
        <dbReference type="Proteomes" id="UP000006201"/>
    </source>
</evidence>
<keyword evidence="2" id="KW-1185">Reference proteome</keyword>
<dbReference type="Proteomes" id="UP000006201">
    <property type="component" value="Unassembled WGS sequence"/>
</dbReference>
<evidence type="ECO:0000313" key="1">
    <source>
        <dbReference type="EMBL" id="EAR29967.1"/>
    </source>
</evidence>
<sequence>MPSQCPQCQAPIACSADKNCWCMALPNILPLESNANCLCQNCLITQINTFLALQYQTQPVETLLALAAPYQSSPSSIAGLDYTIEQGFYVFSSWSHLKRGYCCGNGCKHCPWKFKNRSRSS</sequence>
<dbReference type="HOGENOM" id="CLU_146009_0_0_6"/>
<protein>
    <submittedName>
        <fullName evidence="1">Putative orphan protein</fullName>
    </submittedName>
</protein>
<dbReference type="AlphaFoldDB" id="A4C7L3"/>
<proteinExistence type="predicted"/>
<gene>
    <name evidence="1" type="ORF">PTD2_14144</name>
</gene>
<accession>A4C7L3</accession>
<dbReference type="EMBL" id="AAOH01000002">
    <property type="protein sequence ID" value="EAR29967.1"/>
    <property type="molecule type" value="Genomic_DNA"/>
</dbReference>
<comment type="caution">
    <text evidence="1">The sequence shown here is derived from an EMBL/GenBank/DDBJ whole genome shotgun (WGS) entry which is preliminary data.</text>
</comment>
<dbReference type="eggNOG" id="ENOG50334Z8">
    <property type="taxonomic scope" value="Bacteria"/>
</dbReference>
<dbReference type="Pfam" id="PF17653">
    <property type="entry name" value="DUF5522"/>
    <property type="match status" value="1"/>
</dbReference>
<name>A4C7L3_9GAMM</name>
<dbReference type="STRING" id="87626.PTD2_14144"/>
<dbReference type="RefSeq" id="WP_009837840.1">
    <property type="nucleotide sequence ID" value="NZ_AAOH01000002.1"/>
</dbReference>
<dbReference type="InterPro" id="IPR040807">
    <property type="entry name" value="DUF5522"/>
</dbReference>
<reference evidence="1 2" key="1">
    <citation type="submission" date="2006-02" db="EMBL/GenBank/DDBJ databases">
        <authorList>
            <person name="Moran M.A."/>
            <person name="Kjelleberg S."/>
            <person name="Egan S."/>
            <person name="Saunders N."/>
            <person name="Thomas T."/>
            <person name="Ferriera S."/>
            <person name="Johnson J."/>
            <person name="Kravitz S."/>
            <person name="Halpern A."/>
            <person name="Remington K."/>
            <person name="Beeson K."/>
            <person name="Tran B."/>
            <person name="Rogers Y.-H."/>
            <person name="Friedman R."/>
            <person name="Venter J.C."/>
        </authorList>
    </citation>
    <scope>NUCLEOTIDE SEQUENCE [LARGE SCALE GENOMIC DNA]</scope>
    <source>
        <strain evidence="1 2">D2</strain>
    </source>
</reference>